<feature type="domain" description="GtrA/DPMS transmembrane" evidence="7">
    <location>
        <begin position="13"/>
        <end position="141"/>
    </location>
</feature>
<gene>
    <name evidence="8" type="ORF">KBTEX_04408</name>
</gene>
<feature type="transmembrane region" description="Helical" evidence="6">
    <location>
        <begin position="114"/>
        <end position="135"/>
    </location>
</feature>
<protein>
    <recommendedName>
        <fullName evidence="7">GtrA/DPMS transmembrane domain-containing protein</fullName>
    </recommendedName>
</protein>
<dbReference type="GO" id="GO:0000271">
    <property type="term" value="P:polysaccharide biosynthetic process"/>
    <property type="evidence" value="ECO:0007669"/>
    <property type="project" value="InterPro"/>
</dbReference>
<proteinExistence type="inferred from homology"/>
<dbReference type="AlphaFoldDB" id="A0A5B8RGN7"/>
<keyword evidence="5 6" id="KW-0472">Membrane</keyword>
<evidence type="ECO:0000259" key="7">
    <source>
        <dbReference type="Pfam" id="PF04138"/>
    </source>
</evidence>
<keyword evidence="4 6" id="KW-1133">Transmembrane helix</keyword>
<dbReference type="PANTHER" id="PTHR38459">
    <property type="entry name" value="PROPHAGE BACTOPRENOL-LINKED GLUCOSE TRANSLOCASE HOMOLOG"/>
    <property type="match status" value="1"/>
</dbReference>
<evidence type="ECO:0000256" key="6">
    <source>
        <dbReference type="SAM" id="Phobius"/>
    </source>
</evidence>
<keyword evidence="3 6" id="KW-0812">Transmembrane</keyword>
<comment type="subcellular location">
    <subcellularLocation>
        <location evidence="1">Membrane</location>
        <topology evidence="1">Multi-pass membrane protein</topology>
    </subcellularLocation>
</comment>
<dbReference type="GO" id="GO:0005886">
    <property type="term" value="C:plasma membrane"/>
    <property type="evidence" value="ECO:0007669"/>
    <property type="project" value="TreeGrafter"/>
</dbReference>
<dbReference type="InterPro" id="IPR051401">
    <property type="entry name" value="GtrA_CellWall_Glycosyl"/>
</dbReference>
<feature type="transmembrane region" description="Helical" evidence="6">
    <location>
        <begin position="38"/>
        <end position="58"/>
    </location>
</feature>
<comment type="similarity">
    <text evidence="2">Belongs to the GtrA family.</text>
</comment>
<evidence type="ECO:0000256" key="3">
    <source>
        <dbReference type="ARBA" id="ARBA00022692"/>
    </source>
</evidence>
<reference evidence="8" key="1">
    <citation type="submission" date="2019-06" db="EMBL/GenBank/DDBJ databases">
        <authorList>
            <person name="Murdoch R.W."/>
            <person name="Fathepure B."/>
        </authorList>
    </citation>
    <scope>NUCLEOTIDE SEQUENCE</scope>
</reference>
<evidence type="ECO:0000313" key="8">
    <source>
        <dbReference type="EMBL" id="QEA08040.1"/>
    </source>
</evidence>
<dbReference type="InterPro" id="IPR007267">
    <property type="entry name" value="GtrA_DPMS_TM"/>
</dbReference>
<accession>A0A5B8RGN7</accession>
<evidence type="ECO:0000256" key="2">
    <source>
        <dbReference type="ARBA" id="ARBA00009399"/>
    </source>
</evidence>
<name>A0A5B8RGN7_9ZZZZ</name>
<evidence type="ECO:0000256" key="4">
    <source>
        <dbReference type="ARBA" id="ARBA00022989"/>
    </source>
</evidence>
<sequence length="145" mass="14995">MTRSTAGGATFARFALVGGVMAGVDAAGLYTIHALCPVGLRAARLGSLALAMTVGYFLNRQFTFAGHRRRRRVLPQLLSFYSAHATGGALNLALFALVLHAGRGVAAAVPAGTALLPLCAVLVGGAGGMSVNFVLSSRLVFRPRR</sequence>
<evidence type="ECO:0000256" key="5">
    <source>
        <dbReference type="ARBA" id="ARBA00023136"/>
    </source>
</evidence>
<organism evidence="8">
    <name type="scientific">uncultured organism</name>
    <dbReference type="NCBI Taxonomy" id="155900"/>
    <lineage>
        <taxon>unclassified sequences</taxon>
        <taxon>environmental samples</taxon>
    </lineage>
</organism>
<dbReference type="EMBL" id="MN079658">
    <property type="protein sequence ID" value="QEA08040.1"/>
    <property type="molecule type" value="Genomic_DNA"/>
</dbReference>
<dbReference type="PANTHER" id="PTHR38459:SF1">
    <property type="entry name" value="PROPHAGE BACTOPRENOL-LINKED GLUCOSE TRANSLOCASE HOMOLOG"/>
    <property type="match status" value="1"/>
</dbReference>
<evidence type="ECO:0000256" key="1">
    <source>
        <dbReference type="ARBA" id="ARBA00004141"/>
    </source>
</evidence>
<feature type="transmembrane region" description="Helical" evidence="6">
    <location>
        <begin position="78"/>
        <end position="102"/>
    </location>
</feature>
<dbReference type="Pfam" id="PF04138">
    <property type="entry name" value="GtrA_DPMS_TM"/>
    <property type="match status" value="1"/>
</dbReference>